<name>G2YWJ0_BOTF4</name>
<feature type="region of interest" description="Disordered" evidence="1">
    <location>
        <begin position="62"/>
        <end position="95"/>
    </location>
</feature>
<feature type="compositionally biased region" description="Polar residues" evidence="1">
    <location>
        <begin position="329"/>
        <end position="370"/>
    </location>
</feature>
<gene>
    <name evidence="2" type="ORF">BofuT4_P151200.1</name>
</gene>
<accession>G2YWJ0</accession>
<evidence type="ECO:0000313" key="2">
    <source>
        <dbReference type="EMBL" id="CCD55988.1"/>
    </source>
</evidence>
<dbReference type="EMBL" id="FQ790358">
    <property type="protein sequence ID" value="CCD55988.1"/>
    <property type="molecule type" value="Genomic_DNA"/>
</dbReference>
<feature type="compositionally biased region" description="Basic and acidic residues" evidence="1">
    <location>
        <begin position="438"/>
        <end position="452"/>
    </location>
</feature>
<dbReference type="OrthoDB" id="3551792at2759"/>
<feature type="compositionally biased region" description="Polar residues" evidence="1">
    <location>
        <begin position="377"/>
        <end position="404"/>
    </location>
</feature>
<evidence type="ECO:0000256" key="1">
    <source>
        <dbReference type="SAM" id="MobiDB-lite"/>
    </source>
</evidence>
<dbReference type="HOGENOM" id="CLU_579989_0_0_1"/>
<feature type="compositionally biased region" description="Low complexity" evidence="1">
    <location>
        <begin position="77"/>
        <end position="87"/>
    </location>
</feature>
<feature type="region of interest" description="Disordered" evidence="1">
    <location>
        <begin position="324"/>
        <end position="471"/>
    </location>
</feature>
<evidence type="ECO:0000313" key="3">
    <source>
        <dbReference type="Proteomes" id="UP000008177"/>
    </source>
</evidence>
<organism evidence="2 3">
    <name type="scientific">Botryotinia fuckeliana (strain T4)</name>
    <name type="common">Noble rot fungus</name>
    <name type="synonym">Botrytis cinerea</name>
    <dbReference type="NCBI Taxonomy" id="999810"/>
    <lineage>
        <taxon>Eukaryota</taxon>
        <taxon>Fungi</taxon>
        <taxon>Dikarya</taxon>
        <taxon>Ascomycota</taxon>
        <taxon>Pezizomycotina</taxon>
        <taxon>Leotiomycetes</taxon>
        <taxon>Helotiales</taxon>
        <taxon>Sclerotiniaceae</taxon>
        <taxon>Botrytis</taxon>
    </lineage>
</organism>
<dbReference type="InParanoid" id="G2YWJ0"/>
<dbReference type="Proteomes" id="UP000008177">
    <property type="component" value="Unplaced contigs"/>
</dbReference>
<sequence>MSYLANFLINPHGKITTYCLMITAISKSTCPYPQIYLPSFSVAHIREYHYRDRIIKTTSLVMSKRSRRSRASPPPRSSRGSRGSRAPLQSELSPTPGLLQDIWEWDTDLSAEENDNKSMEFTTAHNVRWENMQRWELPVDLTPESACYQYQAWVDKVRVDAGMKRELAISFPKGVPPLRAYFHPVWVGGEPGPPQMGDMISINPEFDDESIPPLTETSYTNVYYGRDPIEQAMVPHRLPAVATPASLRDQIQLAFKSLPQHTALYSLKEYVAPFIPQKSFDQVCHRSFSELTIDELQEIKYYRENPHEVPESCRASVIAEARKRGEIPQLTTQASGSRYQDNPTRFDEGSTSGHGADNYGQSTYQPSGSGNDFYRGDQNSVYNTSGTYGYQSSEYNQHSSQPSGSRYLGDQQYDHGDLSADVPYSDVNTSEPNIITAEPRHQERTPAPRDNRASGSRPSRKGKEPRHHKRR</sequence>
<reference evidence="3" key="1">
    <citation type="journal article" date="2011" name="PLoS Genet.">
        <title>Genomic analysis of the necrotrophic fungal pathogens Sclerotinia sclerotiorum and Botrytis cinerea.</title>
        <authorList>
            <person name="Amselem J."/>
            <person name="Cuomo C.A."/>
            <person name="van Kan J.A."/>
            <person name="Viaud M."/>
            <person name="Benito E.P."/>
            <person name="Couloux A."/>
            <person name="Coutinho P.M."/>
            <person name="de Vries R.P."/>
            <person name="Dyer P.S."/>
            <person name="Fillinger S."/>
            <person name="Fournier E."/>
            <person name="Gout L."/>
            <person name="Hahn M."/>
            <person name="Kohn L."/>
            <person name="Lapalu N."/>
            <person name="Plummer K.M."/>
            <person name="Pradier J.M."/>
            <person name="Quevillon E."/>
            <person name="Sharon A."/>
            <person name="Simon A."/>
            <person name="ten Have A."/>
            <person name="Tudzynski B."/>
            <person name="Tudzynski P."/>
            <person name="Wincker P."/>
            <person name="Andrew M."/>
            <person name="Anthouard V."/>
            <person name="Beever R.E."/>
            <person name="Beffa R."/>
            <person name="Benoit I."/>
            <person name="Bouzid O."/>
            <person name="Brault B."/>
            <person name="Chen Z."/>
            <person name="Choquer M."/>
            <person name="Collemare J."/>
            <person name="Cotton P."/>
            <person name="Danchin E.G."/>
            <person name="Da Silva C."/>
            <person name="Gautier A."/>
            <person name="Giraud C."/>
            <person name="Giraud T."/>
            <person name="Gonzalez C."/>
            <person name="Grossetete S."/>
            <person name="Guldener U."/>
            <person name="Henrissat B."/>
            <person name="Howlett B.J."/>
            <person name="Kodira C."/>
            <person name="Kretschmer M."/>
            <person name="Lappartient A."/>
            <person name="Leroch M."/>
            <person name="Levis C."/>
            <person name="Mauceli E."/>
            <person name="Neuveglise C."/>
            <person name="Oeser B."/>
            <person name="Pearson M."/>
            <person name="Poulain J."/>
            <person name="Poussereau N."/>
            <person name="Quesneville H."/>
            <person name="Rascle C."/>
            <person name="Schumacher J."/>
            <person name="Segurens B."/>
            <person name="Sexton A."/>
            <person name="Silva E."/>
            <person name="Sirven C."/>
            <person name="Soanes D.M."/>
            <person name="Talbot N.J."/>
            <person name="Templeton M."/>
            <person name="Yandava C."/>
            <person name="Yarden O."/>
            <person name="Zeng Q."/>
            <person name="Rollins J.A."/>
            <person name="Lebrun M.H."/>
            <person name="Dickman M."/>
        </authorList>
    </citation>
    <scope>NUCLEOTIDE SEQUENCE [LARGE SCALE GENOMIC DNA]</scope>
    <source>
        <strain evidence="3">T4</strain>
    </source>
</reference>
<dbReference type="AlphaFoldDB" id="G2YWJ0"/>
<proteinExistence type="predicted"/>
<feature type="compositionally biased region" description="Basic residues" evidence="1">
    <location>
        <begin position="458"/>
        <end position="471"/>
    </location>
</feature>
<protein>
    <submittedName>
        <fullName evidence="2">Uncharacterized protein</fullName>
    </submittedName>
</protein>